<dbReference type="GO" id="GO:0016747">
    <property type="term" value="F:acyltransferase activity, transferring groups other than amino-acyl groups"/>
    <property type="evidence" value="ECO:0007669"/>
    <property type="project" value="InterPro"/>
</dbReference>
<gene>
    <name evidence="4" type="ORF">NF348_02180</name>
</gene>
<proteinExistence type="predicted"/>
<dbReference type="InterPro" id="IPR000182">
    <property type="entry name" value="GNAT_dom"/>
</dbReference>
<dbReference type="Gene3D" id="3.40.630.30">
    <property type="match status" value="1"/>
</dbReference>
<protein>
    <submittedName>
        <fullName evidence="4">GNAT family N-acetyltransferase</fullName>
    </submittedName>
</protein>
<feature type="domain" description="N-acetyltransferase" evidence="3">
    <location>
        <begin position="4"/>
        <end position="160"/>
    </location>
</feature>
<evidence type="ECO:0000256" key="2">
    <source>
        <dbReference type="ARBA" id="ARBA00023315"/>
    </source>
</evidence>
<accession>A0A9Q4FQD8</accession>
<dbReference type="InterPro" id="IPR050832">
    <property type="entry name" value="Bact_Acetyltransf"/>
</dbReference>
<dbReference type="AlphaFoldDB" id="A0A9Q4FQD8"/>
<keyword evidence="5" id="KW-1185">Reference proteome</keyword>
<evidence type="ECO:0000313" key="5">
    <source>
        <dbReference type="Proteomes" id="UP001060275"/>
    </source>
</evidence>
<dbReference type="Pfam" id="PF00583">
    <property type="entry name" value="Acetyltransf_1"/>
    <property type="match status" value="1"/>
</dbReference>
<dbReference type="PROSITE" id="PS51186">
    <property type="entry name" value="GNAT"/>
    <property type="match status" value="1"/>
</dbReference>
<reference evidence="4" key="1">
    <citation type="submission" date="2022-06" db="EMBL/GenBank/DDBJ databases">
        <title>Devosia sp. XJ19-45 genome assembly.</title>
        <authorList>
            <person name="Li B."/>
            <person name="Cai M."/>
            <person name="Nie G."/>
            <person name="Li W."/>
        </authorList>
    </citation>
    <scope>NUCLEOTIDE SEQUENCE</scope>
    <source>
        <strain evidence="4">XJ19-45</strain>
    </source>
</reference>
<dbReference type="InterPro" id="IPR016181">
    <property type="entry name" value="Acyl_CoA_acyltransferase"/>
</dbReference>
<evidence type="ECO:0000259" key="3">
    <source>
        <dbReference type="PROSITE" id="PS51186"/>
    </source>
</evidence>
<comment type="caution">
    <text evidence="4">The sequence shown here is derived from an EMBL/GenBank/DDBJ whole genome shotgun (WGS) entry which is preliminary data.</text>
</comment>
<dbReference type="SUPFAM" id="SSF55729">
    <property type="entry name" value="Acyl-CoA N-acyltransferases (Nat)"/>
    <property type="match status" value="1"/>
</dbReference>
<dbReference type="Proteomes" id="UP001060275">
    <property type="component" value="Unassembled WGS sequence"/>
</dbReference>
<dbReference type="CDD" id="cd04301">
    <property type="entry name" value="NAT_SF"/>
    <property type="match status" value="1"/>
</dbReference>
<dbReference type="RefSeq" id="WP_254672897.1">
    <property type="nucleotide sequence ID" value="NZ_JAMWDU010000001.1"/>
</dbReference>
<evidence type="ECO:0000256" key="1">
    <source>
        <dbReference type="ARBA" id="ARBA00022679"/>
    </source>
</evidence>
<dbReference type="PANTHER" id="PTHR43877:SF6">
    <property type="entry name" value="GCN5-RELATED N-ACETYLTRANSFERASE"/>
    <property type="match status" value="1"/>
</dbReference>
<dbReference type="EMBL" id="JAMWDU010000001">
    <property type="protein sequence ID" value="MCP8885906.1"/>
    <property type="molecule type" value="Genomic_DNA"/>
</dbReference>
<organism evidence="4 5">
    <name type="scientific">Devosia ureilytica</name>
    <dbReference type="NCBI Taxonomy" id="2952754"/>
    <lineage>
        <taxon>Bacteria</taxon>
        <taxon>Pseudomonadati</taxon>
        <taxon>Pseudomonadota</taxon>
        <taxon>Alphaproteobacteria</taxon>
        <taxon>Hyphomicrobiales</taxon>
        <taxon>Devosiaceae</taxon>
        <taxon>Devosia</taxon>
    </lineage>
</organism>
<sequence length="169" mass="19343">MPGIRIRKAEITDAPRLADIAFRAWETGILPILTDKPGLRDAERRRLSHAVGHGWRNTIVAEIDSVVVGWCSRVAGRSYIPYLFVIPEMQGHRIGSMLLDRMETILELQGAERVHLETPADHVRAVRFYERQGYRILALRPDGRDGHDPFVSVHLEKRLRPYDGEIDDD</sequence>
<evidence type="ECO:0000313" key="4">
    <source>
        <dbReference type="EMBL" id="MCP8885906.1"/>
    </source>
</evidence>
<keyword evidence="2" id="KW-0012">Acyltransferase</keyword>
<keyword evidence="1" id="KW-0808">Transferase</keyword>
<name>A0A9Q4FQD8_9HYPH</name>
<dbReference type="PANTHER" id="PTHR43877">
    <property type="entry name" value="AMINOALKYLPHOSPHONATE N-ACETYLTRANSFERASE-RELATED-RELATED"/>
    <property type="match status" value="1"/>
</dbReference>